<dbReference type="EMBL" id="BJWL01000339">
    <property type="protein sequence ID" value="GFS39979.1"/>
    <property type="molecule type" value="Genomic_DNA"/>
</dbReference>
<protein>
    <submittedName>
        <fullName evidence="3">Uncharacterized protein</fullName>
    </submittedName>
</protein>
<feature type="compositionally biased region" description="Polar residues" evidence="2">
    <location>
        <begin position="140"/>
        <end position="150"/>
    </location>
</feature>
<keyword evidence="1" id="KW-0175">Coiled coil</keyword>
<sequence>MADEIPQIPPFEESSPLGRLPETRIPGKGEMVLSASASKNIISVLVIWRFYRRHLSLNEFRCLYALLKGPGSESGWLYFKARLGKNILNGAPSNVKGWKRRFFFVLGLEFHPSIPREEGAVRVPRLWGALRGETEGNIGGTTAASTGDASESSHSKDVSCPKVPSREDSIEFVGIIGKDMRTTLPHAGVSIGLWAVLRAQIGWYCLYLPNVYSVISDLTSIFLVVAMSKRIKLSELAKVVSEKAATSLSKGMVISEASKTTPKKRALDDGSKGKQVAPLPKAKKIKAGSVVHVAPTRPPVVPGEGSSARFIPSEALGPQTLVMASAATVEKILARVILPIDKEKVEKLIFDQVMTKFLHVLGQVFVFFLKVSSAVFPRRAIELEVALTEEKAKGKKFAEEVKAKNKEVARLEARVAELEKSQNLAKGRIHHGVQRVG</sequence>
<keyword evidence="4" id="KW-1185">Reference proteome</keyword>
<dbReference type="OrthoDB" id="1301859at2759"/>
<evidence type="ECO:0000256" key="2">
    <source>
        <dbReference type="SAM" id="MobiDB-lite"/>
    </source>
</evidence>
<evidence type="ECO:0000313" key="4">
    <source>
        <dbReference type="Proteomes" id="UP000585474"/>
    </source>
</evidence>
<name>A0A7J0DRT0_9ERIC</name>
<comment type="caution">
    <text evidence="3">The sequence shown here is derived from an EMBL/GenBank/DDBJ whole genome shotgun (WGS) entry which is preliminary data.</text>
</comment>
<feature type="coiled-coil region" evidence="1">
    <location>
        <begin position="394"/>
        <end position="428"/>
    </location>
</feature>
<feature type="region of interest" description="Disordered" evidence="2">
    <location>
        <begin position="137"/>
        <end position="163"/>
    </location>
</feature>
<organism evidence="3 4">
    <name type="scientific">Actinidia rufa</name>
    <dbReference type="NCBI Taxonomy" id="165716"/>
    <lineage>
        <taxon>Eukaryota</taxon>
        <taxon>Viridiplantae</taxon>
        <taxon>Streptophyta</taxon>
        <taxon>Embryophyta</taxon>
        <taxon>Tracheophyta</taxon>
        <taxon>Spermatophyta</taxon>
        <taxon>Magnoliopsida</taxon>
        <taxon>eudicotyledons</taxon>
        <taxon>Gunneridae</taxon>
        <taxon>Pentapetalae</taxon>
        <taxon>asterids</taxon>
        <taxon>Ericales</taxon>
        <taxon>Actinidiaceae</taxon>
        <taxon>Actinidia</taxon>
    </lineage>
</organism>
<feature type="compositionally biased region" description="Basic and acidic residues" evidence="2">
    <location>
        <begin position="151"/>
        <end position="163"/>
    </location>
</feature>
<dbReference type="Proteomes" id="UP000585474">
    <property type="component" value="Unassembled WGS sequence"/>
</dbReference>
<evidence type="ECO:0000313" key="3">
    <source>
        <dbReference type="EMBL" id="GFS39979.1"/>
    </source>
</evidence>
<dbReference type="AlphaFoldDB" id="A0A7J0DRT0"/>
<reference evidence="4" key="1">
    <citation type="submission" date="2019-07" db="EMBL/GenBank/DDBJ databases">
        <title>De Novo Assembly of kiwifruit Actinidia rufa.</title>
        <authorList>
            <person name="Sugita-Konishi S."/>
            <person name="Sato K."/>
            <person name="Mori E."/>
            <person name="Abe Y."/>
            <person name="Kisaki G."/>
            <person name="Hamano K."/>
            <person name="Suezawa K."/>
            <person name="Otani M."/>
            <person name="Fukuda T."/>
            <person name="Manabe T."/>
            <person name="Gomi K."/>
            <person name="Tabuchi M."/>
            <person name="Akimitsu K."/>
            <person name="Kataoka I."/>
        </authorList>
    </citation>
    <scope>NUCLEOTIDE SEQUENCE [LARGE SCALE GENOMIC DNA]</scope>
    <source>
        <strain evidence="4">cv. Fuchu</strain>
    </source>
</reference>
<evidence type="ECO:0000256" key="1">
    <source>
        <dbReference type="SAM" id="Coils"/>
    </source>
</evidence>
<gene>
    <name evidence="3" type="ORF">Acr_00g0065950</name>
</gene>
<accession>A0A7J0DRT0</accession>
<proteinExistence type="predicted"/>